<dbReference type="EMBL" id="QPFP01000106">
    <property type="protein sequence ID" value="TEB21619.1"/>
    <property type="molecule type" value="Genomic_DNA"/>
</dbReference>
<comment type="caution">
    <text evidence="1">The sequence shown here is derived from an EMBL/GenBank/DDBJ whole genome shotgun (WGS) entry which is preliminary data.</text>
</comment>
<accession>A0A4Y7SK60</accession>
<gene>
    <name evidence="1" type="ORF">FA13DRAFT_1716718</name>
</gene>
<dbReference type="Proteomes" id="UP000298030">
    <property type="component" value="Unassembled WGS sequence"/>
</dbReference>
<proteinExistence type="predicted"/>
<protein>
    <submittedName>
        <fullName evidence="1">Uncharacterized protein</fullName>
    </submittedName>
</protein>
<evidence type="ECO:0000313" key="1">
    <source>
        <dbReference type="EMBL" id="TEB21619.1"/>
    </source>
</evidence>
<evidence type="ECO:0000313" key="2">
    <source>
        <dbReference type="Proteomes" id="UP000298030"/>
    </source>
</evidence>
<name>A0A4Y7SK60_COPMI</name>
<organism evidence="1 2">
    <name type="scientific">Coprinellus micaceus</name>
    <name type="common">Glistening ink-cap mushroom</name>
    <name type="synonym">Coprinus micaceus</name>
    <dbReference type="NCBI Taxonomy" id="71717"/>
    <lineage>
        <taxon>Eukaryota</taxon>
        <taxon>Fungi</taxon>
        <taxon>Dikarya</taxon>
        <taxon>Basidiomycota</taxon>
        <taxon>Agaricomycotina</taxon>
        <taxon>Agaricomycetes</taxon>
        <taxon>Agaricomycetidae</taxon>
        <taxon>Agaricales</taxon>
        <taxon>Agaricineae</taxon>
        <taxon>Psathyrellaceae</taxon>
        <taxon>Coprinellus</taxon>
    </lineage>
</organism>
<sequence length="661" mass="73963">MPNGTSLVDAGRRRKEAREFGVTTYYDACPLEHSSDYGRLVTTIYADAWISPGYTKANNNEREPRQQNKCRKPVKPVAGRLRTLQARAGALLSNACTGSLEHLRALLQNYPFLPCDLRPLLLVLPFLQGPPPCPSPALGHTALRLLATLRILTEVGRVAQDNDDALRQLVDILTPQWEPILPWIWFGSQYTAQYLPGSRESMMDTVIHFLDTYTQGPLFTIVLANPTATLEFALKLWYDKRGGGSLIDVTSSSFTSVAPVLERCLGVERSAQTLCDILQSPSRANSLFQGFTLRLALLGGLIAHEQVDLAYWKRLADSYSDIVTAVIQRNPAIWTRVLASCTVSGFLQCLLEVLRLPDTNTTSWVLSHVQFMFEAVESGTERLLPKLTALVEGQVFLALHFCLSKHATGTREFNLAGDILESLGCYLPYPAIVKAISRYGGDTLLKIQSPGADVWDVVYVRAAIALREDWAALHRNECPLIRFESQRQKSFRRWVPPGGKGNLVALLLRIFNELMVRCRETPTRFPLPPSDLIACFDFRRVMEPSIEMKTLESSRDRVSSLHPDFLRPRLLTILSNSNSPQWRLVEGVYRHGQDSVHIIARLWLAPGGYEFSNAVAMLVPGIDPHPDRFYLWVASYKAPWPDPACAFVASRAVHGWLLPCG</sequence>
<keyword evidence="2" id="KW-1185">Reference proteome</keyword>
<dbReference type="AlphaFoldDB" id="A0A4Y7SK60"/>
<reference evidence="1 2" key="1">
    <citation type="journal article" date="2019" name="Nat. Ecol. Evol.">
        <title>Megaphylogeny resolves global patterns of mushroom evolution.</title>
        <authorList>
            <person name="Varga T."/>
            <person name="Krizsan K."/>
            <person name="Foldi C."/>
            <person name="Dima B."/>
            <person name="Sanchez-Garcia M."/>
            <person name="Sanchez-Ramirez S."/>
            <person name="Szollosi G.J."/>
            <person name="Szarkandi J.G."/>
            <person name="Papp V."/>
            <person name="Albert L."/>
            <person name="Andreopoulos W."/>
            <person name="Angelini C."/>
            <person name="Antonin V."/>
            <person name="Barry K.W."/>
            <person name="Bougher N.L."/>
            <person name="Buchanan P."/>
            <person name="Buyck B."/>
            <person name="Bense V."/>
            <person name="Catcheside P."/>
            <person name="Chovatia M."/>
            <person name="Cooper J."/>
            <person name="Damon W."/>
            <person name="Desjardin D."/>
            <person name="Finy P."/>
            <person name="Geml J."/>
            <person name="Haridas S."/>
            <person name="Hughes K."/>
            <person name="Justo A."/>
            <person name="Karasinski D."/>
            <person name="Kautmanova I."/>
            <person name="Kiss B."/>
            <person name="Kocsube S."/>
            <person name="Kotiranta H."/>
            <person name="LaButti K.M."/>
            <person name="Lechner B.E."/>
            <person name="Liimatainen K."/>
            <person name="Lipzen A."/>
            <person name="Lukacs Z."/>
            <person name="Mihaltcheva S."/>
            <person name="Morgado L.N."/>
            <person name="Niskanen T."/>
            <person name="Noordeloos M.E."/>
            <person name="Ohm R.A."/>
            <person name="Ortiz-Santana B."/>
            <person name="Ovrebo C."/>
            <person name="Racz N."/>
            <person name="Riley R."/>
            <person name="Savchenko A."/>
            <person name="Shiryaev A."/>
            <person name="Soop K."/>
            <person name="Spirin V."/>
            <person name="Szebenyi C."/>
            <person name="Tomsovsky M."/>
            <person name="Tulloss R.E."/>
            <person name="Uehling J."/>
            <person name="Grigoriev I.V."/>
            <person name="Vagvolgyi C."/>
            <person name="Papp T."/>
            <person name="Martin F.M."/>
            <person name="Miettinen O."/>
            <person name="Hibbett D.S."/>
            <person name="Nagy L.G."/>
        </authorList>
    </citation>
    <scope>NUCLEOTIDE SEQUENCE [LARGE SCALE GENOMIC DNA]</scope>
    <source>
        <strain evidence="1 2">FP101781</strain>
    </source>
</reference>